<dbReference type="SUPFAM" id="SSF52317">
    <property type="entry name" value="Class I glutamine amidotransferase-like"/>
    <property type="match status" value="1"/>
</dbReference>
<dbReference type="Gene3D" id="3.40.50.880">
    <property type="match status" value="1"/>
</dbReference>
<dbReference type="PANTHER" id="PTHR37947">
    <property type="entry name" value="BLL2462 PROTEIN"/>
    <property type="match status" value="1"/>
</dbReference>
<gene>
    <name evidence="2" type="ORF">SAMN05428963_103218</name>
</gene>
<sequence length="695" mass="75730">MNWSVHFSPFFTWQIIAALAVPAVILALILAFAGTRGWPLRILAIAALILALTNLVVLREERDPLKSVVALVVDDSQSQTIGERTRQTEEAVAALKERIGPLREFELRTVEARSADGNLSGDASTALFSALQSALHDVPPARVAGAIMVTDGQVHDIPNNAKALGFDAPVHALVTGQPDEFDRRVEIVTAPRFGLVADEQHLTYRVIEDGPAASDQLVDVTLYLNGDLIHRERARPGETRTVPFNLPRAGKSILEVAVAHDPKEITNVNNRAIAEVEGIRENLRVLLVSGEPHAGERTWRNLLKSDASVDLVHFTILRPPEKQDGTPINELSLIAFPTRELFVDKIDDFDLIIFDRYQRRGVLPTLYFDYMAQYVEKGGAMLIASGPEYAGPDSVATTPLESILPALPTGGVEEVPFRPMLSDLGRRHPVTRDLPGSETNPPAWSQWFRSIDVGPVKGETVMNGPDGKPLLVLDRAGEGRIALLLSDQNWLWARDFQGGGPHVALFRRLAHWLMKEPELEEEALSAEARGEELVVTRQTIGDDPGEATVITPSGAAVPLALERSEPGRWEGRLKVSELGLYQIGNGDLRTLANVGPANPQEFRGAVSTTEKLAPIVEATRGSVRRLASAEGEAVSVPRIVPVAGRANTTGPGWIGLRTTDETVLRGVDRTPLFAGFLGLAVLLLAFSATWYREGR</sequence>
<feature type="transmembrane region" description="Helical" evidence="1">
    <location>
        <begin position="40"/>
        <end position="58"/>
    </location>
</feature>
<dbReference type="STRING" id="1365950.SAMN05428963_103218"/>
<evidence type="ECO:0000313" key="3">
    <source>
        <dbReference type="Proteomes" id="UP000190135"/>
    </source>
</evidence>
<organism evidence="2 3">
    <name type="scientific">Consotaella salsifontis</name>
    <dbReference type="NCBI Taxonomy" id="1365950"/>
    <lineage>
        <taxon>Bacteria</taxon>
        <taxon>Pseudomonadati</taxon>
        <taxon>Pseudomonadota</taxon>
        <taxon>Alphaproteobacteria</taxon>
        <taxon>Hyphomicrobiales</taxon>
        <taxon>Aurantimonadaceae</taxon>
        <taxon>Consotaella</taxon>
    </lineage>
</organism>
<keyword evidence="3" id="KW-1185">Reference proteome</keyword>
<reference evidence="2 3" key="1">
    <citation type="submission" date="2017-02" db="EMBL/GenBank/DDBJ databases">
        <authorList>
            <person name="Peterson S.W."/>
        </authorList>
    </citation>
    <scope>NUCLEOTIDE SEQUENCE [LARGE SCALE GENOMIC DNA]</scope>
    <source>
        <strain evidence="2 3">USBA 369</strain>
    </source>
</reference>
<dbReference type="PANTHER" id="PTHR37947:SF1">
    <property type="entry name" value="BLL2462 PROTEIN"/>
    <property type="match status" value="1"/>
</dbReference>
<dbReference type="AlphaFoldDB" id="A0A1T4NVV7"/>
<keyword evidence="1" id="KW-0472">Membrane</keyword>
<evidence type="ECO:0000256" key="1">
    <source>
        <dbReference type="SAM" id="Phobius"/>
    </source>
</evidence>
<feature type="transmembrane region" description="Helical" evidence="1">
    <location>
        <begin position="12"/>
        <end position="33"/>
    </location>
</feature>
<evidence type="ECO:0008006" key="4">
    <source>
        <dbReference type="Google" id="ProtNLM"/>
    </source>
</evidence>
<protein>
    <recommendedName>
        <fullName evidence="4">Glutamine amidotransferase domain-containing protein</fullName>
    </recommendedName>
</protein>
<evidence type="ECO:0000313" key="2">
    <source>
        <dbReference type="EMBL" id="SJZ83404.1"/>
    </source>
</evidence>
<feature type="transmembrane region" description="Helical" evidence="1">
    <location>
        <begin position="672"/>
        <end position="691"/>
    </location>
</feature>
<dbReference type="InterPro" id="IPR029062">
    <property type="entry name" value="Class_I_gatase-like"/>
</dbReference>
<accession>A0A1T4NVV7</accession>
<name>A0A1T4NVV7_9HYPH</name>
<dbReference type="RefSeq" id="WP_078707326.1">
    <property type="nucleotide sequence ID" value="NZ_FUXL01000003.1"/>
</dbReference>
<dbReference type="Proteomes" id="UP000190135">
    <property type="component" value="Unassembled WGS sequence"/>
</dbReference>
<keyword evidence="1" id="KW-0812">Transmembrane</keyword>
<proteinExistence type="predicted"/>
<dbReference type="EMBL" id="FUXL01000003">
    <property type="protein sequence ID" value="SJZ83404.1"/>
    <property type="molecule type" value="Genomic_DNA"/>
</dbReference>
<keyword evidence="1" id="KW-1133">Transmembrane helix</keyword>
<dbReference type="OrthoDB" id="9769144at2"/>